<dbReference type="Proteomes" id="UP001060150">
    <property type="component" value="Chromosome"/>
</dbReference>
<gene>
    <name evidence="1" type="ORF">NRO40_28560</name>
</gene>
<evidence type="ECO:0000313" key="2">
    <source>
        <dbReference type="Proteomes" id="UP001060150"/>
    </source>
</evidence>
<sequence>MAQFSKVLRVRGEIQLVEESQCGSRFQVAVDVVEARPKTAEEG</sequence>
<protein>
    <submittedName>
        <fullName evidence="1">Uncharacterized protein</fullName>
    </submittedName>
</protein>
<reference evidence="1" key="1">
    <citation type="submission" date="2022-08" db="EMBL/GenBank/DDBJ databases">
        <title>Streptomyces changanensis sp. nov., an actinomycete isolated from soil.</title>
        <authorList>
            <person name="Wu H."/>
            <person name="Han L."/>
        </authorList>
    </citation>
    <scope>NUCLEOTIDE SEQUENCE</scope>
    <source>
        <strain evidence="1">HL-66</strain>
    </source>
</reference>
<dbReference type="EMBL" id="CP102332">
    <property type="protein sequence ID" value="UUS34388.1"/>
    <property type="molecule type" value="Genomic_DNA"/>
</dbReference>
<keyword evidence="2" id="KW-1185">Reference proteome</keyword>
<dbReference type="RefSeq" id="WP_257375544.1">
    <property type="nucleotide sequence ID" value="NZ_CP102332.1"/>
</dbReference>
<name>A0ABY5NE94_9ACTN</name>
<accession>A0ABY5NE94</accession>
<evidence type="ECO:0000313" key="1">
    <source>
        <dbReference type="EMBL" id="UUS34388.1"/>
    </source>
</evidence>
<proteinExistence type="predicted"/>
<organism evidence="1 2">
    <name type="scientific">Streptomyces changanensis</name>
    <dbReference type="NCBI Taxonomy" id="2964669"/>
    <lineage>
        <taxon>Bacteria</taxon>
        <taxon>Bacillati</taxon>
        <taxon>Actinomycetota</taxon>
        <taxon>Actinomycetes</taxon>
        <taxon>Kitasatosporales</taxon>
        <taxon>Streptomycetaceae</taxon>
        <taxon>Streptomyces</taxon>
    </lineage>
</organism>